<keyword evidence="3" id="KW-1185">Reference proteome</keyword>
<evidence type="ECO:0000313" key="1">
    <source>
        <dbReference type="EMBL" id="CBY21697.1"/>
    </source>
</evidence>
<evidence type="ECO:0000313" key="3">
    <source>
        <dbReference type="Proteomes" id="UP000001307"/>
    </source>
</evidence>
<dbReference type="Proteomes" id="UP000011014">
    <property type="component" value="Unassembled WGS sequence"/>
</dbReference>
<reference evidence="1" key="1">
    <citation type="journal article" date="2010" name="Science">
        <title>Plasticity of animal genome architecture unmasked by rapid evolution of a pelagic tunicate.</title>
        <authorList>
            <person name="Denoeud F."/>
            <person name="Henriet S."/>
            <person name="Mungpakdee S."/>
            <person name="Aury J.M."/>
            <person name="Da Silva C."/>
            <person name="Brinkmann H."/>
            <person name="Mikhaleva J."/>
            <person name="Olsen L.C."/>
            <person name="Jubin C."/>
            <person name="Canestro C."/>
            <person name="Bouquet J.M."/>
            <person name="Danks G."/>
            <person name="Poulain J."/>
            <person name="Campsteijn C."/>
            <person name="Adamski M."/>
            <person name="Cross I."/>
            <person name="Yadetie F."/>
            <person name="Muffato M."/>
            <person name="Louis A."/>
            <person name="Butcher S."/>
            <person name="Tsagkogeorga G."/>
            <person name="Konrad A."/>
            <person name="Singh S."/>
            <person name="Jensen M.F."/>
            <person name="Cong E.H."/>
            <person name="Eikeseth-Otteraa H."/>
            <person name="Noel B."/>
            <person name="Anthouard V."/>
            <person name="Porcel B.M."/>
            <person name="Kachouri-Lafond R."/>
            <person name="Nishino A."/>
            <person name="Ugolini M."/>
            <person name="Chourrout P."/>
            <person name="Nishida H."/>
            <person name="Aasland R."/>
            <person name="Huzurbazar S."/>
            <person name="Westhof E."/>
            <person name="Delsuc F."/>
            <person name="Lehrach H."/>
            <person name="Reinhardt R."/>
            <person name="Weissenbach J."/>
            <person name="Roy S.W."/>
            <person name="Artiguenave F."/>
            <person name="Postlethwait J.H."/>
            <person name="Manak J.R."/>
            <person name="Thompson E.M."/>
            <person name="Jaillon O."/>
            <person name="Du Pasquier L."/>
            <person name="Boudinot P."/>
            <person name="Liberles D.A."/>
            <person name="Volff J.N."/>
            <person name="Philippe H."/>
            <person name="Lenhard B."/>
            <person name="Roest Crollius H."/>
            <person name="Wincker P."/>
            <person name="Chourrout D."/>
        </authorList>
    </citation>
    <scope>NUCLEOTIDE SEQUENCE [LARGE SCALE GENOMIC DNA]</scope>
</reference>
<dbReference type="AlphaFoldDB" id="E4WV15"/>
<dbReference type="EMBL" id="FN653017">
    <property type="protein sequence ID" value="CBY21697.1"/>
    <property type="molecule type" value="Genomic_DNA"/>
</dbReference>
<organism evidence="1">
    <name type="scientific">Oikopleura dioica</name>
    <name type="common">Tunicate</name>
    <dbReference type="NCBI Taxonomy" id="34765"/>
    <lineage>
        <taxon>Eukaryota</taxon>
        <taxon>Metazoa</taxon>
        <taxon>Chordata</taxon>
        <taxon>Tunicata</taxon>
        <taxon>Appendicularia</taxon>
        <taxon>Copelata</taxon>
        <taxon>Oikopleuridae</taxon>
        <taxon>Oikopleura</taxon>
    </lineage>
</organism>
<dbReference type="EMBL" id="FN656727">
    <property type="protein sequence ID" value="CBY41915.1"/>
    <property type="molecule type" value="Genomic_DNA"/>
</dbReference>
<proteinExistence type="predicted"/>
<dbReference type="InParanoid" id="E4WV15"/>
<protein>
    <submittedName>
        <fullName evidence="1">Uncharacterized protein</fullName>
    </submittedName>
</protein>
<name>E4WV15_OIKDI</name>
<dbReference type="Proteomes" id="UP000001307">
    <property type="component" value="Unassembled WGS sequence"/>
</dbReference>
<accession>E4WV15</accession>
<gene>
    <name evidence="1" type="ORF">GSOID_T00009472001</name>
    <name evidence="2" type="ORF">GSOID_T00024011001</name>
</gene>
<sequence length="121" mass="13546">MIPARKFGNRQRKSGNIVLSDEPALKMQKMSSTSGDFVVTSSYTDETCHVEKENIAEQKSKIEIKSSKTEEQATTESGIPNIKEKNDVIQKDVLPEPLQNQSASTFCKGILQELLEYILPE</sequence>
<evidence type="ECO:0000313" key="2">
    <source>
        <dbReference type="EMBL" id="CBY41915.1"/>
    </source>
</evidence>